<dbReference type="Proteomes" id="UP000034508">
    <property type="component" value="Unassembled WGS sequence"/>
</dbReference>
<evidence type="ECO:0000259" key="4">
    <source>
        <dbReference type="Pfam" id="PF13847"/>
    </source>
</evidence>
<evidence type="ECO:0000256" key="1">
    <source>
        <dbReference type="ARBA" id="ARBA00022603"/>
    </source>
</evidence>
<evidence type="ECO:0000313" key="6">
    <source>
        <dbReference type="Proteomes" id="UP000034508"/>
    </source>
</evidence>
<name>A0A0G0FH24_9BACT</name>
<evidence type="ECO:0000313" key="5">
    <source>
        <dbReference type="EMBL" id="KKQ18358.1"/>
    </source>
</evidence>
<dbReference type="GO" id="GO:0032259">
    <property type="term" value="P:methylation"/>
    <property type="evidence" value="ECO:0007669"/>
    <property type="project" value="UniProtKB-KW"/>
</dbReference>
<dbReference type="Pfam" id="PF13847">
    <property type="entry name" value="Methyltransf_31"/>
    <property type="match status" value="1"/>
</dbReference>
<dbReference type="SUPFAM" id="SSF53335">
    <property type="entry name" value="S-adenosyl-L-methionine-dependent methyltransferases"/>
    <property type="match status" value="1"/>
</dbReference>
<gene>
    <name evidence="5" type="ORF">US31_C0005G0008</name>
</gene>
<evidence type="ECO:0000256" key="2">
    <source>
        <dbReference type="ARBA" id="ARBA00022679"/>
    </source>
</evidence>
<reference evidence="5 6" key="1">
    <citation type="journal article" date="2015" name="Nature">
        <title>rRNA introns, odd ribosomes, and small enigmatic genomes across a large radiation of phyla.</title>
        <authorList>
            <person name="Brown C.T."/>
            <person name="Hug L.A."/>
            <person name="Thomas B.C."/>
            <person name="Sharon I."/>
            <person name="Castelle C.J."/>
            <person name="Singh A."/>
            <person name="Wilkins M.J."/>
            <person name="Williams K.H."/>
            <person name="Banfield J.F."/>
        </authorList>
    </citation>
    <scope>NUCLEOTIDE SEQUENCE [LARGE SCALE GENOMIC DNA]</scope>
</reference>
<keyword evidence="2 5" id="KW-0808">Transferase</keyword>
<dbReference type="AlphaFoldDB" id="A0A0G0FH24"/>
<organism evidence="5 6">
    <name type="scientific">Berkelbacteria bacterium GW2011_GWA1_36_9</name>
    <dbReference type="NCBI Taxonomy" id="1618331"/>
    <lineage>
        <taxon>Bacteria</taxon>
        <taxon>Candidatus Berkelbacteria</taxon>
    </lineage>
</organism>
<comment type="caution">
    <text evidence="5">The sequence shown here is derived from an EMBL/GenBank/DDBJ whole genome shotgun (WGS) entry which is preliminary data.</text>
</comment>
<dbReference type="EMBL" id="LBSM01000005">
    <property type="protein sequence ID" value="KKQ18358.1"/>
    <property type="molecule type" value="Genomic_DNA"/>
</dbReference>
<keyword evidence="1 5" id="KW-0489">Methyltransferase</keyword>
<proteinExistence type="predicted"/>
<feature type="domain" description="Methyltransferase" evidence="4">
    <location>
        <begin position="37"/>
        <end position="147"/>
    </location>
</feature>
<sequence>MKRIAYRQMYKNELTHGWYLGTRRHLAKTLKQYCRTNAKILDAGCGTGGTIKHLRKVGFKNIVGIEKSDIAINYARKRNISVEKGDINKLPFEKNSFDVVICLDVLYHQGVNPSLAIKEFRRVLKKEGLLYLQEPAYNFFKSRHDWAISTERRFIKNQIEKILNFAEFKILKISYFNTIMFMPICIKRLVDKFSKKKETSSDVSSLNSVLNRLIESSLKFESSLTKYISLPFGLSIICLAKKN</sequence>
<dbReference type="Gene3D" id="3.40.50.150">
    <property type="entry name" value="Vaccinia Virus protein VP39"/>
    <property type="match status" value="1"/>
</dbReference>
<dbReference type="CDD" id="cd02440">
    <property type="entry name" value="AdoMet_MTases"/>
    <property type="match status" value="1"/>
</dbReference>
<dbReference type="GO" id="GO:0008168">
    <property type="term" value="F:methyltransferase activity"/>
    <property type="evidence" value="ECO:0007669"/>
    <property type="project" value="UniProtKB-KW"/>
</dbReference>
<dbReference type="InterPro" id="IPR029063">
    <property type="entry name" value="SAM-dependent_MTases_sf"/>
</dbReference>
<dbReference type="PANTHER" id="PTHR43464">
    <property type="entry name" value="METHYLTRANSFERASE"/>
    <property type="match status" value="1"/>
</dbReference>
<keyword evidence="3" id="KW-0949">S-adenosyl-L-methionine</keyword>
<protein>
    <submittedName>
        <fullName evidence="5">Methyltransferase</fullName>
    </submittedName>
</protein>
<evidence type="ECO:0000256" key="3">
    <source>
        <dbReference type="ARBA" id="ARBA00022691"/>
    </source>
</evidence>
<dbReference type="InterPro" id="IPR025714">
    <property type="entry name" value="Methyltranfer_dom"/>
</dbReference>
<dbReference type="PANTHER" id="PTHR43464:SF19">
    <property type="entry name" value="UBIQUINONE BIOSYNTHESIS O-METHYLTRANSFERASE, MITOCHONDRIAL"/>
    <property type="match status" value="1"/>
</dbReference>
<accession>A0A0G0FH24</accession>